<dbReference type="PANTHER" id="PTHR33099">
    <property type="entry name" value="FE2OG DIOXYGENASE DOMAIN-CONTAINING PROTEIN"/>
    <property type="match status" value="1"/>
</dbReference>
<protein>
    <recommendedName>
        <fullName evidence="4">Prolyl 4-hydroxylase alpha subunit Fe(2+) 2OG dioxygenase domain-containing protein</fullName>
    </recommendedName>
</protein>
<evidence type="ECO:0000256" key="1">
    <source>
        <dbReference type="SAM" id="MobiDB-lite"/>
    </source>
</evidence>
<evidence type="ECO:0000313" key="3">
    <source>
        <dbReference type="Proteomes" id="UP000235392"/>
    </source>
</evidence>
<evidence type="ECO:0000313" key="2">
    <source>
        <dbReference type="EMBL" id="PLW26510.1"/>
    </source>
</evidence>
<organism evidence="2 3">
    <name type="scientific">Puccinia coronata f. sp. avenae</name>
    <dbReference type="NCBI Taxonomy" id="200324"/>
    <lineage>
        <taxon>Eukaryota</taxon>
        <taxon>Fungi</taxon>
        <taxon>Dikarya</taxon>
        <taxon>Basidiomycota</taxon>
        <taxon>Pucciniomycotina</taxon>
        <taxon>Pucciniomycetes</taxon>
        <taxon>Pucciniales</taxon>
        <taxon>Pucciniaceae</taxon>
        <taxon>Puccinia</taxon>
    </lineage>
</organism>
<dbReference type="Gene3D" id="2.60.120.620">
    <property type="entry name" value="q2cbj1_9rhob like domain"/>
    <property type="match status" value="1"/>
</dbReference>
<proteinExistence type="predicted"/>
<sequence>MLTLSTYGPVWTLDDDLGGPAGANGRRRAPPGVCPFPPGPRSLLRGAFPRGSPRPEFRPANFEPGGAATMEDSLSYGTALKRGLAQAIEDIHPTGAFAAGGAFPDALPPGLHVDGVGSISMPLSDEQIQLLIANAHQERPGLSSTPCDKISELRAPQLEFCDPEWQAHLLQLAKTVATKLGVDKPIRLKLEKMIIYEEGATTAPRIDRTEGTPGMFGSLAICLPSAHTGGEYVLKCNDKSMTFGHSDANHWSFACWYSDVSHELLPVRSGHRCTLLYQLAIRPDHPRPSAIDFDLQKLLLRTTLENWLRDLANNYSTDVPNHLYHALGTNYSEAPTSPQELRVEDLTRMRALQGLASELPFSIFMALLQKEERGPIRRRTHYAKPKYNSWDTDSVSTDSNHEMDEVAETTYTVKALRTLDRTVISRHFKFDSSMCLAQDLFRRYMEPCHTCTDEDDDEIVHQYFRAALVIVPHERLAEWMARCTTESPEDSDDISGYISDDDSMTGYRCADHNCEDQYFNDCQSALSYLSSIPSAQLTMLNTMCILCISERNLKLGRIDYLKAAFQYSHYTLFQTAGFGHRGDLPFELFDWAMQHLRGLPDEHCTERYHVWIPLLIQGYPSMNDSLKVISKIFEFCRDPANSNSVFSSPEIWAQDVIRRCITNFPAIAKKPTVLDGELIVNSIFDLREPWPETAELIVSVLDQFPRDHALAFLLAMLLQLHIRAKSAGVSIGAIRELYRTLNRRLFNHKRKLCDIITPKEKVPPPGQWRAFYKEPNEKTSADSGLIVHPEALVQHACNLNDLSRDPADFLEHFLEEISARCSTFSGEHMAQLWMPFLYQLIPALNSRSVSLNKPAYQRLTSRFLEQMEHRTVGNRPQVGLNFPAARVSKCPCPECEDLNCFLLKSDASVYQIALSKKRRDHLVGQLATWRIPCNHRTVEIGRPHTLVITKKHGFMDEVAEWKRRRHQLYSYFSEHLHHYLHILLAPDIYNHVRCIVLPP</sequence>
<reference evidence="2 3" key="1">
    <citation type="submission" date="2017-11" db="EMBL/GenBank/DDBJ databases">
        <title>De novo assembly and phasing of dikaryotic genomes from two isolates of Puccinia coronata f. sp. avenae, the causal agent of oat crown rust.</title>
        <authorList>
            <person name="Miller M.E."/>
            <person name="Zhang Y."/>
            <person name="Omidvar V."/>
            <person name="Sperschneider J."/>
            <person name="Schwessinger B."/>
            <person name="Raley C."/>
            <person name="Palmer J.M."/>
            <person name="Garnica D."/>
            <person name="Upadhyaya N."/>
            <person name="Rathjen J."/>
            <person name="Taylor J.M."/>
            <person name="Park R.F."/>
            <person name="Dodds P.N."/>
            <person name="Hirsch C.D."/>
            <person name="Kianian S.F."/>
            <person name="Figueroa M."/>
        </authorList>
    </citation>
    <scope>NUCLEOTIDE SEQUENCE [LARGE SCALE GENOMIC DNA]</scope>
    <source>
        <strain evidence="2">12SD80</strain>
    </source>
</reference>
<comment type="caution">
    <text evidence="2">The sequence shown here is derived from an EMBL/GenBank/DDBJ whole genome shotgun (WGS) entry which is preliminary data.</text>
</comment>
<dbReference type="AlphaFoldDB" id="A0A2N5TLX3"/>
<evidence type="ECO:0008006" key="4">
    <source>
        <dbReference type="Google" id="ProtNLM"/>
    </source>
</evidence>
<dbReference type="EMBL" id="PGCI01000458">
    <property type="protein sequence ID" value="PLW26510.1"/>
    <property type="molecule type" value="Genomic_DNA"/>
</dbReference>
<gene>
    <name evidence="2" type="ORF">PCASD_24474</name>
</gene>
<name>A0A2N5TLX3_9BASI</name>
<dbReference type="Proteomes" id="UP000235392">
    <property type="component" value="Unassembled WGS sequence"/>
</dbReference>
<feature type="region of interest" description="Disordered" evidence="1">
    <location>
        <begin position="17"/>
        <end position="69"/>
    </location>
</feature>
<accession>A0A2N5TLX3</accession>
<dbReference type="PANTHER" id="PTHR33099:SF7">
    <property type="entry name" value="MYND-TYPE DOMAIN-CONTAINING PROTEIN"/>
    <property type="match status" value="1"/>
</dbReference>